<dbReference type="InterPro" id="IPR013517">
    <property type="entry name" value="FG-GAP"/>
</dbReference>
<proteinExistence type="predicted"/>
<protein>
    <submittedName>
        <fullName evidence="3">Repeat domain-containing protein</fullName>
    </submittedName>
</protein>
<dbReference type="Pfam" id="PF13517">
    <property type="entry name" value="FG-GAP_3"/>
    <property type="match status" value="5"/>
</dbReference>
<dbReference type="InterPro" id="IPR027039">
    <property type="entry name" value="Crtac1"/>
</dbReference>
<dbReference type="SUPFAM" id="SSF69318">
    <property type="entry name" value="Integrin alpha N-terminal domain"/>
    <property type="match status" value="3"/>
</dbReference>
<evidence type="ECO:0000313" key="3">
    <source>
        <dbReference type="EMBL" id="SDR65349.1"/>
    </source>
</evidence>
<dbReference type="PANTHER" id="PTHR16026:SF0">
    <property type="entry name" value="CARTILAGE ACIDIC PROTEIN 1"/>
    <property type="match status" value="1"/>
</dbReference>
<dbReference type="AlphaFoldDB" id="A0A1H1KUI1"/>
<dbReference type="Gene3D" id="2.130.10.130">
    <property type="entry name" value="Integrin alpha, N-terminal"/>
    <property type="match status" value="4"/>
</dbReference>
<name>A0A1H1KUI1_9FLAO</name>
<keyword evidence="1" id="KW-0732">Signal</keyword>
<dbReference type="InterPro" id="IPR011519">
    <property type="entry name" value="UnbV_ASPIC"/>
</dbReference>
<organism evidence="3 4">
    <name type="scientific">Christiangramia echinicola</name>
    <dbReference type="NCBI Taxonomy" id="279359"/>
    <lineage>
        <taxon>Bacteria</taxon>
        <taxon>Pseudomonadati</taxon>
        <taxon>Bacteroidota</taxon>
        <taxon>Flavobacteriia</taxon>
        <taxon>Flavobacteriales</taxon>
        <taxon>Flavobacteriaceae</taxon>
        <taxon>Christiangramia</taxon>
    </lineage>
</organism>
<feature type="domain" description="ASPIC/UnbV" evidence="2">
    <location>
        <begin position="543"/>
        <end position="609"/>
    </location>
</feature>
<gene>
    <name evidence="3" type="ORF">SAMN04488552_0110</name>
</gene>
<evidence type="ECO:0000313" key="4">
    <source>
        <dbReference type="Proteomes" id="UP000198858"/>
    </source>
</evidence>
<dbReference type="InterPro" id="IPR028994">
    <property type="entry name" value="Integrin_alpha_N"/>
</dbReference>
<evidence type="ECO:0000259" key="2">
    <source>
        <dbReference type="Pfam" id="PF07593"/>
    </source>
</evidence>
<sequence>MNICWPGLPTKNPNFLSEMSKISWGFSLLILILLNSCAKEENEKFEKETDLLFQRLRSEETDMNFRNDLTETDSLNILEYLYYYNGGGVAIGDVNNDGLPDIFFTSNQEENRLFLNHGEMKFQDISKSSGIKGNSDWNTGVTMADVNSDGYLDIYVLAVSGIKGLKGKNELFINNQDNTFTEAATEYGIALENYGTAASFFDYDNDGDLDLYVLNHAVHTDESFSPSNIRDRRTESSGDKLFEFKDGKFIDVSEKAGIYGGPNAYGLGLATADLNNDGFTDIYVSNDFHEDDYLYMNNGDGSFTEEMKSKMTQVSRFSMGSDIADINHDGYPDILSVDMLPEDETVLKASVGDEDINILNLRMKYGYHRQFSRNMLQLNNAGKNFHEIALLSDIEATDWSWSPLFADYDQDGENDLFVSNGIVRRPNDLDYIRFISNSQINKKNSDAGFIDKEALNMMPEGKVNNYFYKGSKNLKFKDKSSKWVIPEASFSNGSAYGDLDNDGDLDLVTNNINAEAYIYLNSASKNNNYLTIQFKESGKNTFGIGAKVYSYVDGELQYDQLFTSKGFQSSSEPLIHFGYGNKKEIDSIHVFWPDGSFKKLKNVKTNQKLILSPTGTSSEKPLVTKYSPGNKTFELVDSITGFSYAHKENSYNDFDRQKLIPYRISDEMPVAATGDLNNDGLEDIFVGNSRGVVSEVYLQREDGLKQADYPFLAETKNAEVRGVEIADFNGDGQDDLFYVTGGGEFTGTLDVLKDSYWTKISGSWEKVDLPEYYSDAGVIASSDMDKDGDLDIFIGGRAVAGDFGKIPESYLLENIDGKFRLVQNDEIRQAGMITDAIWDDLDNDGFPELIVVGEWMYPKVFRNNGKTLSLSKDEALYQLTGLWQTIEPFDIDNDGDKDYLLGNWGVNSKFKASEKAPLRMYYGDIDQNGDTETILARNVNGKYYTFAGLDELVGQMNFLKKKFPNYKKFAGKNVDEIFGEALNKLAIREIKTTESGYLKNDNGKLIFIPFNNNLQFAPINTILVVSDLQNKGEAAILGGNYFGVTPYHGAYGAFPGAMILSGKEMKEELRTGIDFTGKALNKLIEIKINKIRYFIGLVNDTEPVIYKFQDSI</sequence>
<evidence type="ECO:0000256" key="1">
    <source>
        <dbReference type="ARBA" id="ARBA00022729"/>
    </source>
</evidence>
<dbReference type="STRING" id="1250231.SAMN04488552_0110"/>
<dbReference type="Pfam" id="PF07593">
    <property type="entry name" value="UnbV_ASPIC"/>
    <property type="match status" value="1"/>
</dbReference>
<reference evidence="3 4" key="1">
    <citation type="submission" date="2016-10" db="EMBL/GenBank/DDBJ databases">
        <authorList>
            <person name="Varghese N."/>
            <person name="Submissions S."/>
        </authorList>
    </citation>
    <scope>NUCLEOTIDE SEQUENCE [LARGE SCALE GENOMIC DNA]</scope>
    <source>
        <strain evidence="3 4">Mar_2010_102</strain>
    </source>
</reference>
<dbReference type="Proteomes" id="UP000198858">
    <property type="component" value="Chromosome I"/>
</dbReference>
<keyword evidence="4" id="KW-1185">Reference proteome</keyword>
<dbReference type="EMBL" id="LT629745">
    <property type="protein sequence ID" value="SDR65349.1"/>
    <property type="molecule type" value="Genomic_DNA"/>
</dbReference>
<dbReference type="PANTHER" id="PTHR16026">
    <property type="entry name" value="CARTILAGE ACIDIC PROTEIN 1"/>
    <property type="match status" value="1"/>
</dbReference>
<accession>A0A1H1KUI1</accession>